<dbReference type="EMBL" id="CP011568">
    <property type="protein sequence ID" value="AKJ67969.1"/>
    <property type="molecule type" value="Genomic_DNA"/>
</dbReference>
<reference evidence="2" key="1">
    <citation type="submission" date="2015-06" db="EMBL/GenBank/DDBJ databases">
        <authorList>
            <person name="Lim Y.L."/>
            <person name="Ee R."/>
            <person name="Yong D."/>
            <person name="How K.Y."/>
            <person name="Yin W.F."/>
            <person name="Chan K.G."/>
        </authorList>
    </citation>
    <scope>NUCLEOTIDE SEQUENCE [LARGE SCALE GENOMIC DNA]</scope>
    <source>
        <strain evidence="2">DSM 25325</strain>
    </source>
</reference>
<dbReference type="AlphaFoldDB" id="A0A0G3EPN5"/>
<dbReference type="PANTHER" id="PTHR37950:SF1">
    <property type="entry name" value="4-HYDROXYPHENYLACETATE CATABOLISM PROTEIN"/>
    <property type="match status" value="1"/>
</dbReference>
<dbReference type="InterPro" id="IPR004220">
    <property type="entry name" value="5-COMe_2-OHmuconate_Isoase"/>
</dbReference>
<dbReference type="Proteomes" id="UP000036700">
    <property type="component" value="Chromosome"/>
</dbReference>
<dbReference type="GO" id="GO:0008704">
    <property type="term" value="F:5-carboxymethyl-2-hydroxymuconate delta-isomerase activity"/>
    <property type="evidence" value="ECO:0007669"/>
    <property type="project" value="InterPro"/>
</dbReference>
<dbReference type="CDD" id="cd00580">
    <property type="entry name" value="CHMI"/>
    <property type="match status" value="1"/>
</dbReference>
<evidence type="ECO:0000313" key="2">
    <source>
        <dbReference type="Proteomes" id="UP000036700"/>
    </source>
</evidence>
<dbReference type="PATRIC" id="fig|445709.3.peg.1452"/>
<dbReference type="Pfam" id="PF02962">
    <property type="entry name" value="CHMI"/>
    <property type="match status" value="1"/>
</dbReference>
<dbReference type="RefSeq" id="WP_047213789.1">
    <property type="nucleotide sequence ID" value="NZ_CP011568.3"/>
</dbReference>
<sequence>MPHVIVEYTDNIRGEAHVPALLKTINETLIAQGDVFPIGGIRSRAIELHDYRMADGDPGADYAFVHVTLKIAGGRDEAVKKRACDALFDAIKQHFAALYARRYLALSLELVEFSEGGSYKHNNVHSRFRKD</sequence>
<protein>
    <submittedName>
        <fullName evidence="1">5-carboxymethyl-2-hydroxymuconate isomerase</fullName>
    </submittedName>
</protein>
<dbReference type="Gene3D" id="3.30.429.10">
    <property type="entry name" value="Macrophage Migration Inhibitory Factor"/>
    <property type="match status" value="1"/>
</dbReference>
<keyword evidence="2" id="KW-1185">Reference proteome</keyword>
<dbReference type="PANTHER" id="PTHR37950">
    <property type="entry name" value="4-HYDROXYPHENYLACETATE CATABOLISM PROTEIN"/>
    <property type="match status" value="1"/>
</dbReference>
<keyword evidence="1" id="KW-0413">Isomerase</keyword>
<dbReference type="STRING" id="445709.ABW99_06790"/>
<organism evidence="1 2">
    <name type="scientific">Pandoraea thiooxydans</name>
    <dbReference type="NCBI Taxonomy" id="445709"/>
    <lineage>
        <taxon>Bacteria</taxon>
        <taxon>Pseudomonadati</taxon>
        <taxon>Pseudomonadota</taxon>
        <taxon>Betaproteobacteria</taxon>
        <taxon>Burkholderiales</taxon>
        <taxon>Burkholderiaceae</taxon>
        <taxon>Pandoraea</taxon>
    </lineage>
</organism>
<dbReference type="KEGG" id="ptx:ABW99_06790"/>
<accession>A0A0G3EPN5</accession>
<dbReference type="SUPFAM" id="SSF55331">
    <property type="entry name" value="Tautomerase/MIF"/>
    <property type="match status" value="1"/>
</dbReference>
<name>A0A0G3EPN5_9BURK</name>
<proteinExistence type="predicted"/>
<dbReference type="InterPro" id="IPR014347">
    <property type="entry name" value="Tautomerase/MIF_sf"/>
</dbReference>
<dbReference type="OrthoDB" id="9814215at2"/>
<evidence type="ECO:0000313" key="1">
    <source>
        <dbReference type="EMBL" id="AKJ67969.1"/>
    </source>
</evidence>
<gene>
    <name evidence="1" type="ORF">ABW99_06790</name>
</gene>